<dbReference type="SUPFAM" id="SSF51735">
    <property type="entry name" value="NAD(P)-binding Rossmann-fold domains"/>
    <property type="match status" value="1"/>
</dbReference>
<dbReference type="Proteomes" id="UP000185753">
    <property type="component" value="Unassembled WGS sequence"/>
</dbReference>
<evidence type="ECO:0000256" key="1">
    <source>
        <dbReference type="ARBA" id="ARBA00022490"/>
    </source>
</evidence>
<dbReference type="AlphaFoldDB" id="A0A1A7R7I5"/>
<dbReference type="GO" id="GO:0046983">
    <property type="term" value="F:protein dimerization activity"/>
    <property type="evidence" value="ECO:0007669"/>
    <property type="project" value="InterPro"/>
</dbReference>
<dbReference type="Pfam" id="PF11890">
    <property type="entry name" value="DUF3410"/>
    <property type="match status" value="1"/>
</dbReference>
<keyword evidence="10" id="KW-1185">Reference proteome</keyword>
<dbReference type="InterPro" id="IPR029753">
    <property type="entry name" value="D-isomer_DH_CS"/>
</dbReference>
<feature type="binding site" evidence="5">
    <location>
        <position position="66"/>
    </location>
    <ligand>
        <name>substrate</name>
    </ligand>
</feature>
<comment type="pathway">
    <text evidence="5">Cofactor biosynthesis; pyridoxine 5'-phosphate biosynthesis; pyridoxine 5'-phosphate from D-erythrose 4-phosphate: step 2/5.</text>
</comment>
<dbReference type="InterPro" id="IPR020921">
    <property type="entry name" value="Erythronate-4-P_DHase"/>
</dbReference>
<feature type="binding site" evidence="5">
    <location>
        <position position="255"/>
    </location>
    <ligand>
        <name>substrate</name>
    </ligand>
</feature>
<feature type="domain" description="D-isomer specific 2-hydroxyacid dehydrogenase NAD-binding" evidence="7">
    <location>
        <begin position="115"/>
        <end position="253"/>
    </location>
</feature>
<dbReference type="InterPro" id="IPR036291">
    <property type="entry name" value="NAD(P)-bd_dom_sf"/>
</dbReference>
<evidence type="ECO:0000259" key="6">
    <source>
        <dbReference type="Pfam" id="PF00389"/>
    </source>
</evidence>
<proteinExistence type="inferred from homology"/>
<name>A0A1A7R7I5_9GAMM</name>
<evidence type="ECO:0000256" key="2">
    <source>
        <dbReference type="ARBA" id="ARBA00023002"/>
    </source>
</evidence>
<dbReference type="Pfam" id="PF02826">
    <property type="entry name" value="2-Hacid_dh_C"/>
    <property type="match status" value="1"/>
</dbReference>
<keyword evidence="3 5" id="KW-0520">NAD</keyword>
<feature type="binding site" evidence="5">
    <location>
        <position position="45"/>
    </location>
    <ligand>
        <name>substrate</name>
    </ligand>
</feature>
<evidence type="ECO:0000259" key="8">
    <source>
        <dbReference type="Pfam" id="PF11890"/>
    </source>
</evidence>
<evidence type="ECO:0000256" key="3">
    <source>
        <dbReference type="ARBA" id="ARBA00023027"/>
    </source>
</evidence>
<evidence type="ECO:0000313" key="9">
    <source>
        <dbReference type="EMBL" id="OBX28215.1"/>
    </source>
</evidence>
<dbReference type="InterPro" id="IPR038251">
    <property type="entry name" value="PdxB_dimer_sf"/>
</dbReference>
<dbReference type="GO" id="GO:0051287">
    <property type="term" value="F:NAD binding"/>
    <property type="evidence" value="ECO:0007669"/>
    <property type="project" value="InterPro"/>
</dbReference>
<comment type="similarity">
    <text evidence="5">Belongs to the D-isomer specific 2-hydroxyacid dehydrogenase family. PdxB subfamily.</text>
</comment>
<dbReference type="GO" id="GO:0005829">
    <property type="term" value="C:cytosol"/>
    <property type="evidence" value="ECO:0007669"/>
    <property type="project" value="TreeGrafter"/>
</dbReference>
<dbReference type="InterPro" id="IPR024531">
    <property type="entry name" value="Erythronate-4-P_DHase_dimer"/>
</dbReference>
<organism evidence="9 10">
    <name type="scientific">Acinetobacter gandensis</name>
    <dbReference type="NCBI Taxonomy" id="1443941"/>
    <lineage>
        <taxon>Bacteria</taxon>
        <taxon>Pseudomonadati</taxon>
        <taxon>Pseudomonadota</taxon>
        <taxon>Gammaproteobacteria</taxon>
        <taxon>Moraxellales</taxon>
        <taxon>Moraxellaceae</taxon>
        <taxon>Acinetobacter</taxon>
    </lineage>
</organism>
<dbReference type="UniPathway" id="UPA00244">
    <property type="reaction ID" value="UER00310"/>
</dbReference>
<dbReference type="InterPro" id="IPR029752">
    <property type="entry name" value="D-isomer_DH_CS1"/>
</dbReference>
<dbReference type="STRING" id="1443941.A9J31_06535"/>
<dbReference type="Pfam" id="PF00389">
    <property type="entry name" value="2-Hacid_dh"/>
    <property type="match status" value="1"/>
</dbReference>
<keyword evidence="1 5" id="KW-0963">Cytoplasm</keyword>
<evidence type="ECO:0000259" key="7">
    <source>
        <dbReference type="Pfam" id="PF02826"/>
    </source>
</evidence>
<evidence type="ECO:0000256" key="4">
    <source>
        <dbReference type="ARBA" id="ARBA00023096"/>
    </source>
</evidence>
<feature type="active site" description="Proton donor" evidence="5">
    <location>
        <position position="251"/>
    </location>
</feature>
<dbReference type="InterPro" id="IPR006140">
    <property type="entry name" value="D-isomer_DH_NAD-bd"/>
</dbReference>
<dbReference type="HAMAP" id="MF_01825">
    <property type="entry name" value="PdxB"/>
    <property type="match status" value="1"/>
</dbReference>
<dbReference type="PROSITE" id="PS00065">
    <property type="entry name" value="D_2_HYDROXYACID_DH_1"/>
    <property type="match status" value="1"/>
</dbReference>
<dbReference type="EC" id="1.1.1.290" evidence="5"/>
<accession>A0A1A7R7I5</accession>
<feature type="domain" description="Erythronate-4-phosphate dehydrogenase dimerisation" evidence="8">
    <location>
        <begin position="297"/>
        <end position="349"/>
    </location>
</feature>
<feature type="binding site" evidence="5">
    <location>
        <position position="254"/>
    </location>
    <ligand>
        <name>NAD(+)</name>
        <dbReference type="ChEBI" id="CHEBI:57540"/>
    </ligand>
</feature>
<dbReference type="Gene3D" id="3.40.50.720">
    <property type="entry name" value="NAD(P)-binding Rossmann-like Domain"/>
    <property type="match status" value="2"/>
</dbReference>
<comment type="subcellular location">
    <subcellularLocation>
        <location evidence="5">Cytoplasm</location>
    </subcellularLocation>
</comment>
<feature type="active site" evidence="5">
    <location>
        <position position="234"/>
    </location>
</feature>
<feature type="binding site" evidence="5">
    <location>
        <position position="229"/>
    </location>
    <ligand>
        <name>NAD(+)</name>
        <dbReference type="ChEBI" id="CHEBI:57540"/>
    </ligand>
</feature>
<comment type="function">
    <text evidence="5">Catalyzes the oxidation of erythronate-4-phosphate to 3-hydroxy-2-oxo-4-phosphonooxybutanoate.</text>
</comment>
<comment type="subunit">
    <text evidence="5">Homodimer.</text>
</comment>
<comment type="catalytic activity">
    <reaction evidence="5">
        <text>4-phospho-D-erythronate + NAD(+) = (R)-3-hydroxy-2-oxo-4-phosphooxybutanoate + NADH + H(+)</text>
        <dbReference type="Rhea" id="RHEA:18829"/>
        <dbReference type="ChEBI" id="CHEBI:15378"/>
        <dbReference type="ChEBI" id="CHEBI:57540"/>
        <dbReference type="ChEBI" id="CHEBI:57945"/>
        <dbReference type="ChEBI" id="CHEBI:58538"/>
        <dbReference type="ChEBI" id="CHEBI:58766"/>
        <dbReference type="EC" id="1.1.1.290"/>
    </reaction>
</comment>
<dbReference type="SUPFAM" id="SSF52283">
    <property type="entry name" value="Formate/glycerate dehydrogenase catalytic domain-like"/>
    <property type="match status" value="1"/>
</dbReference>
<feature type="domain" description="D-isomer specific 2-hydroxyacid dehydrogenase catalytic" evidence="6">
    <location>
        <begin position="31"/>
        <end position="275"/>
    </location>
</feature>
<dbReference type="PANTHER" id="PTHR42938:SF9">
    <property type="entry name" value="FORMATE DEHYDROGENASE 1"/>
    <property type="match status" value="1"/>
</dbReference>
<reference evidence="10" key="1">
    <citation type="submission" date="2016-06" db="EMBL/GenBank/DDBJ databases">
        <authorList>
            <person name="Radolfova-Krizova L."/>
            <person name="Nemec A."/>
        </authorList>
    </citation>
    <scope>NUCLEOTIDE SEQUENCE [LARGE SCALE GENOMIC DNA]</scope>
    <source>
        <strain evidence="10">ANC 4275</strain>
    </source>
</reference>
<keyword evidence="2 5" id="KW-0560">Oxidoreductase</keyword>
<dbReference type="GO" id="GO:0033711">
    <property type="term" value="F:4-phosphoerythronate dehydrogenase activity"/>
    <property type="evidence" value="ECO:0007669"/>
    <property type="project" value="UniProtKB-EC"/>
</dbReference>
<evidence type="ECO:0000313" key="10">
    <source>
        <dbReference type="Proteomes" id="UP000185753"/>
    </source>
</evidence>
<feature type="binding site" evidence="5">
    <location>
        <position position="146"/>
    </location>
    <ligand>
        <name>NAD(+)</name>
        <dbReference type="ChEBI" id="CHEBI:57540"/>
    </ligand>
</feature>
<keyword evidence="4 5" id="KW-0664">Pyridoxine biosynthesis</keyword>
<feature type="active site" evidence="5">
    <location>
        <position position="206"/>
    </location>
</feature>
<dbReference type="InterPro" id="IPR006139">
    <property type="entry name" value="D-isomer_2_OHA_DH_cat_dom"/>
</dbReference>
<dbReference type="GO" id="GO:0036001">
    <property type="term" value="P:'de novo' pyridoxal 5'-phosphate biosynthetic process"/>
    <property type="evidence" value="ECO:0007669"/>
    <property type="project" value="TreeGrafter"/>
</dbReference>
<dbReference type="Gene3D" id="3.30.1370.170">
    <property type="match status" value="1"/>
</dbReference>
<gene>
    <name evidence="5" type="primary">pdxB</name>
    <name evidence="9" type="ORF">A9J31_06535</name>
</gene>
<dbReference type="PROSITE" id="PS00671">
    <property type="entry name" value="D_2_HYDROXYACID_DH_3"/>
    <property type="match status" value="1"/>
</dbReference>
<dbReference type="PANTHER" id="PTHR42938">
    <property type="entry name" value="FORMATE DEHYDROGENASE 1"/>
    <property type="match status" value="1"/>
</dbReference>
<comment type="caution">
    <text evidence="9">The sequence shown here is derived from an EMBL/GenBank/DDBJ whole genome shotgun (WGS) entry which is preliminary data.</text>
</comment>
<sequence length="355" mass="38982">MKIVADENLAFTDYFFAQFGEIQQVAGRNLTQHDVVDAEALLVRSVTKVNAALINKTALKFVGSATIGTDHLDISALEQQGIAWSNAAGCNAQAVAEYVITALLHLEPTVLDANQKFTLGIIGLGNVGSRLATMAQLLGWNVIGYDPFVQRDHVQQVELEELLAQADAISTHVPLTKTGAHPTYHLINSEAFATMKPSAILINSARGSVVEEAALIADIQSTGRKVVLDVFEHEPEISETLLNLITLVTPHIAGYSLEGKARGTQMIYEAFCKTFSFQSDKAFETQLPVGEQYFAQHDLKQTLKVYLHQIYDIARDDANLRTCLKDGKVDQKAFDYLRKTYPLRREWAAHGGPAA</sequence>
<dbReference type="GO" id="GO:0008615">
    <property type="term" value="P:pyridoxine biosynthetic process"/>
    <property type="evidence" value="ECO:0007669"/>
    <property type="project" value="UniProtKB-UniRule"/>
</dbReference>
<dbReference type="OrthoDB" id="9770208at2"/>
<dbReference type="RefSeq" id="WP_067765423.1">
    <property type="nucleotide sequence ID" value="NZ_LZDS01000026.1"/>
</dbReference>
<protein>
    <recommendedName>
        <fullName evidence="5">Erythronate-4-phosphate dehydrogenase</fullName>
        <ecNumber evidence="5">1.1.1.290</ecNumber>
    </recommendedName>
</protein>
<dbReference type="CDD" id="cd12158">
    <property type="entry name" value="ErythrP_dh"/>
    <property type="match status" value="1"/>
</dbReference>
<comment type="caution">
    <text evidence="5">Lacks conserved residue(s) required for the propagation of feature annotation.</text>
</comment>
<dbReference type="EMBL" id="LZDS01000026">
    <property type="protein sequence ID" value="OBX28215.1"/>
    <property type="molecule type" value="Genomic_DNA"/>
</dbReference>
<evidence type="ECO:0000256" key="5">
    <source>
        <dbReference type="HAMAP-Rule" id="MF_01825"/>
    </source>
</evidence>